<accession>E5A3D1</accession>
<name>E5A3D1_LEPMJ</name>
<reference evidence="2" key="1">
    <citation type="journal article" date="2011" name="Nat. Commun.">
        <title>Effector diversification within compartments of the Leptosphaeria maculans genome affected by Repeat-Induced Point mutations.</title>
        <authorList>
            <person name="Rouxel T."/>
            <person name="Grandaubert J."/>
            <person name="Hane J.K."/>
            <person name="Hoede C."/>
            <person name="van de Wouw A.P."/>
            <person name="Couloux A."/>
            <person name="Dominguez V."/>
            <person name="Anthouard V."/>
            <person name="Bally P."/>
            <person name="Bourras S."/>
            <person name="Cozijnsen A.J."/>
            <person name="Ciuffetti L.M."/>
            <person name="Degrave A."/>
            <person name="Dilmaghani A."/>
            <person name="Duret L."/>
            <person name="Fudal I."/>
            <person name="Goodwin S.B."/>
            <person name="Gout L."/>
            <person name="Glaser N."/>
            <person name="Linglin J."/>
            <person name="Kema G.H.J."/>
            <person name="Lapalu N."/>
            <person name="Lawrence C.B."/>
            <person name="May K."/>
            <person name="Meyer M."/>
            <person name="Ollivier B."/>
            <person name="Poulain J."/>
            <person name="Schoch C.L."/>
            <person name="Simon A."/>
            <person name="Spatafora J.W."/>
            <person name="Stachowiak A."/>
            <person name="Turgeon B.G."/>
            <person name="Tyler B.M."/>
            <person name="Vincent D."/>
            <person name="Weissenbach J."/>
            <person name="Amselem J."/>
            <person name="Quesneville H."/>
            <person name="Oliver R.P."/>
            <person name="Wincker P."/>
            <person name="Balesdent M.-H."/>
            <person name="Howlett B.J."/>
        </authorList>
    </citation>
    <scope>NUCLEOTIDE SEQUENCE [LARGE SCALE GENOMIC DNA]</scope>
    <source>
        <strain evidence="2">JN3 / isolate v23.1.3 / race Av1-4-5-6-7-8</strain>
    </source>
</reference>
<proteinExistence type="predicted"/>
<evidence type="ECO:0000313" key="2">
    <source>
        <dbReference type="Proteomes" id="UP000002668"/>
    </source>
</evidence>
<keyword evidence="2" id="KW-1185">Reference proteome</keyword>
<dbReference type="HOGENOM" id="CLU_2654954_0_0_1"/>
<organism evidence="2">
    <name type="scientific">Leptosphaeria maculans (strain JN3 / isolate v23.1.3 / race Av1-4-5-6-7-8)</name>
    <name type="common">Blackleg fungus</name>
    <name type="synonym">Phoma lingam</name>
    <dbReference type="NCBI Taxonomy" id="985895"/>
    <lineage>
        <taxon>Eukaryota</taxon>
        <taxon>Fungi</taxon>
        <taxon>Dikarya</taxon>
        <taxon>Ascomycota</taxon>
        <taxon>Pezizomycotina</taxon>
        <taxon>Dothideomycetes</taxon>
        <taxon>Pleosporomycetidae</taxon>
        <taxon>Pleosporales</taxon>
        <taxon>Pleosporineae</taxon>
        <taxon>Leptosphaeriaceae</taxon>
        <taxon>Plenodomus</taxon>
        <taxon>Plenodomus lingam/Leptosphaeria maculans species complex</taxon>
    </lineage>
</organism>
<gene>
    <name evidence="1" type="ORF">LEMA_uP095530.1</name>
</gene>
<dbReference type="InParanoid" id="E5A3D1"/>
<dbReference type="VEuPathDB" id="FungiDB:LEMA_uP095530.1"/>
<sequence>MYIHAANILDVTIISGSPYSFILDLSSDCRQIISYISHNSVCSQSFQPRVEHEHGPISHQLSSHENMRADGIYLLI</sequence>
<dbReference type="EMBL" id="FP929133">
    <property type="protein sequence ID" value="CBX98144.1"/>
    <property type="molecule type" value="Genomic_DNA"/>
</dbReference>
<protein>
    <submittedName>
        <fullName evidence="1">Predicted protein</fullName>
    </submittedName>
</protein>
<evidence type="ECO:0000313" key="1">
    <source>
        <dbReference type="EMBL" id="CBX98144.1"/>
    </source>
</evidence>
<dbReference type="Proteomes" id="UP000002668">
    <property type="component" value="Genome"/>
</dbReference>
<dbReference type="AlphaFoldDB" id="E5A3D1"/>